<evidence type="ECO:0000313" key="7">
    <source>
        <dbReference type="Proteomes" id="UP001626628"/>
    </source>
</evidence>
<evidence type="ECO:0000256" key="4">
    <source>
        <dbReference type="ARBA" id="ARBA00023163"/>
    </source>
</evidence>
<dbReference type="InterPro" id="IPR036388">
    <property type="entry name" value="WH-like_DNA-bd_sf"/>
</dbReference>
<name>A0ABZ2QZ97_9ACTN</name>
<sequence>MNLDAVRTFVAVADAGQFQEAAAQLSITQQAVSKRVSTLERDLGVRLFTRTARGARLTIDGQAFLPHARDLLRAVERAAASVRPGSRALRVDVIGRQLAPAALLRDFHRAHPGTALDVVTLFDADAALAAVRSGTIDASFRAVTLPVRQLPDGIEAARVLHEPIQLLTGPAHRFAAAGSVAPAQLAGHRIWMPGIVTGTEWAVYYDDLAAAFGLTIEVTGPDFGTEPLLDTIADSAVLATFVGEQTRLVWPADCDLRRIDLRDPTPVYPHSLIWRGDNPHPALRTLRDYLTARRPGPHDAGTWRPEWAQ</sequence>
<dbReference type="InterPro" id="IPR000847">
    <property type="entry name" value="LysR_HTH_N"/>
</dbReference>
<reference evidence="6 7" key="1">
    <citation type="submission" date="2024-03" db="EMBL/GenBank/DDBJ databases">
        <title>The complete genome of Streptomyces sirii sp.nov.</title>
        <authorList>
            <person name="Zakalyukina Y.V."/>
            <person name="Belik A.R."/>
            <person name="Biryukov M.V."/>
            <person name="Baturina O.A."/>
            <person name="Kabilov M.R."/>
        </authorList>
    </citation>
    <scope>NUCLEOTIDE SEQUENCE [LARGE SCALE GENOMIC DNA]</scope>
    <source>
        <strain evidence="6 7">BP-8</strain>
    </source>
</reference>
<feature type="domain" description="HTH lysR-type" evidence="5">
    <location>
        <begin position="1"/>
        <end position="58"/>
    </location>
</feature>
<dbReference type="SUPFAM" id="SSF46785">
    <property type="entry name" value="Winged helix' DNA-binding domain"/>
    <property type="match status" value="1"/>
</dbReference>
<keyword evidence="3" id="KW-0238">DNA-binding</keyword>
<gene>
    <name evidence="6" type="ORF">WAB15_31740</name>
</gene>
<dbReference type="Proteomes" id="UP001626628">
    <property type="component" value="Chromosome"/>
</dbReference>
<accession>A0ABZ2QZ97</accession>
<keyword evidence="7" id="KW-1185">Reference proteome</keyword>
<dbReference type="PRINTS" id="PR00039">
    <property type="entry name" value="HTHLYSR"/>
</dbReference>
<dbReference type="PANTHER" id="PTHR30346">
    <property type="entry name" value="TRANSCRIPTIONAL DUAL REGULATOR HCAR-RELATED"/>
    <property type="match status" value="1"/>
</dbReference>
<dbReference type="PROSITE" id="PS50931">
    <property type="entry name" value="HTH_LYSR"/>
    <property type="match status" value="1"/>
</dbReference>
<comment type="similarity">
    <text evidence="1">Belongs to the LysR transcriptional regulatory family.</text>
</comment>
<evidence type="ECO:0000256" key="1">
    <source>
        <dbReference type="ARBA" id="ARBA00009437"/>
    </source>
</evidence>
<dbReference type="Gene3D" id="3.40.190.290">
    <property type="match status" value="1"/>
</dbReference>
<keyword evidence="4" id="KW-0804">Transcription</keyword>
<dbReference type="Gene3D" id="1.10.10.10">
    <property type="entry name" value="Winged helix-like DNA-binding domain superfamily/Winged helix DNA-binding domain"/>
    <property type="match status" value="1"/>
</dbReference>
<dbReference type="InterPro" id="IPR036390">
    <property type="entry name" value="WH_DNA-bd_sf"/>
</dbReference>
<dbReference type="Pfam" id="PF00126">
    <property type="entry name" value="HTH_1"/>
    <property type="match status" value="1"/>
</dbReference>
<organism evidence="6 7">
    <name type="scientific">Streptomyces sirii</name>
    <dbReference type="NCBI Taxonomy" id="3127701"/>
    <lineage>
        <taxon>Bacteria</taxon>
        <taxon>Bacillati</taxon>
        <taxon>Actinomycetota</taxon>
        <taxon>Actinomycetes</taxon>
        <taxon>Kitasatosporales</taxon>
        <taxon>Streptomycetaceae</taxon>
        <taxon>Streptomyces</taxon>
    </lineage>
</organism>
<dbReference type="Pfam" id="PF03466">
    <property type="entry name" value="LysR_substrate"/>
    <property type="match status" value="1"/>
</dbReference>
<proteinExistence type="inferred from homology"/>
<evidence type="ECO:0000256" key="2">
    <source>
        <dbReference type="ARBA" id="ARBA00023015"/>
    </source>
</evidence>
<keyword evidence="2" id="KW-0805">Transcription regulation</keyword>
<dbReference type="InterPro" id="IPR005119">
    <property type="entry name" value="LysR_subst-bd"/>
</dbReference>
<protein>
    <submittedName>
        <fullName evidence="6">LysR family transcriptional regulator</fullName>
    </submittedName>
</protein>
<evidence type="ECO:0000259" key="5">
    <source>
        <dbReference type="PROSITE" id="PS50931"/>
    </source>
</evidence>
<dbReference type="EMBL" id="CP147982">
    <property type="protein sequence ID" value="WXK80212.1"/>
    <property type="molecule type" value="Genomic_DNA"/>
</dbReference>
<dbReference type="SUPFAM" id="SSF53850">
    <property type="entry name" value="Periplasmic binding protein-like II"/>
    <property type="match status" value="1"/>
</dbReference>
<dbReference type="RefSeq" id="WP_407288334.1">
    <property type="nucleotide sequence ID" value="NZ_CP147982.1"/>
</dbReference>
<evidence type="ECO:0000313" key="6">
    <source>
        <dbReference type="EMBL" id="WXK80212.1"/>
    </source>
</evidence>
<dbReference type="PANTHER" id="PTHR30346:SF0">
    <property type="entry name" value="HCA OPERON TRANSCRIPTIONAL ACTIVATOR HCAR"/>
    <property type="match status" value="1"/>
</dbReference>
<evidence type="ECO:0000256" key="3">
    <source>
        <dbReference type="ARBA" id="ARBA00023125"/>
    </source>
</evidence>